<dbReference type="Proteomes" id="UP000683511">
    <property type="component" value="Chromosome"/>
</dbReference>
<proteinExistence type="predicted"/>
<reference evidence="1" key="1">
    <citation type="submission" date="2017-04" db="EMBL/GenBank/DDBJ databases">
        <title>Genome deletions in a multicellular cyanobacterial endosymbiont for morphological adaptation in marine diatoms.</title>
        <authorList>
            <person name="Wang Y."/>
            <person name="Gao H."/>
            <person name="Li R."/>
            <person name="Xu X."/>
        </authorList>
    </citation>
    <scope>NUCLEOTIDE SEQUENCE</scope>
    <source>
        <strain evidence="1">FACHB 800</strain>
    </source>
</reference>
<organism evidence="1 2">
    <name type="scientific">Richelia sinica FACHB-800</name>
    <dbReference type="NCBI Taxonomy" id="1357546"/>
    <lineage>
        <taxon>Bacteria</taxon>
        <taxon>Bacillati</taxon>
        <taxon>Cyanobacteriota</taxon>
        <taxon>Cyanophyceae</taxon>
        <taxon>Nostocales</taxon>
        <taxon>Nostocaceae</taxon>
        <taxon>Richelia</taxon>
    </lineage>
</organism>
<keyword evidence="2" id="KW-1185">Reference proteome</keyword>
<name>A0A975Y441_9NOST</name>
<protein>
    <submittedName>
        <fullName evidence="1">Uncharacterized protein</fullName>
    </submittedName>
</protein>
<dbReference type="EMBL" id="CP021056">
    <property type="protein sequence ID" value="QXE22786.1"/>
    <property type="molecule type" value="Genomic_DNA"/>
</dbReference>
<dbReference type="AlphaFoldDB" id="A0A975Y441"/>
<gene>
    <name evidence="1" type="ORF">B6N60_01472</name>
</gene>
<dbReference type="KEGG" id="rsin:B6N60_01472"/>
<evidence type="ECO:0000313" key="1">
    <source>
        <dbReference type="EMBL" id="QXE22786.1"/>
    </source>
</evidence>
<sequence>MNIVTTTVGIMQNIKDKFINTAIKFDKSLHLQGINE</sequence>
<evidence type="ECO:0000313" key="2">
    <source>
        <dbReference type="Proteomes" id="UP000683511"/>
    </source>
</evidence>
<accession>A0A975Y441</accession>